<evidence type="ECO:0000313" key="1">
    <source>
        <dbReference type="EMBL" id="KZV83401.1"/>
    </source>
</evidence>
<keyword evidence="2" id="KW-1185">Reference proteome</keyword>
<dbReference type="SUPFAM" id="SSF52540">
    <property type="entry name" value="P-loop containing nucleoside triphosphate hydrolases"/>
    <property type="match status" value="1"/>
</dbReference>
<dbReference type="Gene3D" id="3.40.50.300">
    <property type="entry name" value="P-loop containing nucleotide triphosphate hydrolases"/>
    <property type="match status" value="1"/>
</dbReference>
<reference evidence="1 2" key="1">
    <citation type="journal article" date="2016" name="Mol. Biol. Evol.">
        <title>Comparative Genomics of Early-Diverging Mushroom-Forming Fungi Provides Insights into the Origins of Lignocellulose Decay Capabilities.</title>
        <authorList>
            <person name="Nagy L.G."/>
            <person name="Riley R."/>
            <person name="Tritt A."/>
            <person name="Adam C."/>
            <person name="Daum C."/>
            <person name="Floudas D."/>
            <person name="Sun H."/>
            <person name="Yadav J.S."/>
            <person name="Pangilinan J."/>
            <person name="Larsson K.H."/>
            <person name="Matsuura K."/>
            <person name="Barry K."/>
            <person name="Labutti K."/>
            <person name="Kuo R."/>
            <person name="Ohm R.A."/>
            <person name="Bhattacharya S.S."/>
            <person name="Shirouzu T."/>
            <person name="Yoshinaga Y."/>
            <person name="Martin F.M."/>
            <person name="Grigoriev I.V."/>
            <person name="Hibbett D.S."/>
        </authorList>
    </citation>
    <scope>NUCLEOTIDE SEQUENCE [LARGE SCALE GENOMIC DNA]</scope>
    <source>
        <strain evidence="1 2">HHB12029</strain>
    </source>
</reference>
<proteinExistence type="predicted"/>
<dbReference type="InterPro" id="IPR059179">
    <property type="entry name" value="MLKL-like_MCAfunc"/>
</dbReference>
<protein>
    <submittedName>
        <fullName evidence="1">Uncharacterized protein</fullName>
    </submittedName>
</protein>
<accession>A0A165CXY7</accession>
<dbReference type="InterPro" id="IPR036537">
    <property type="entry name" value="Adaptor_Cbl_N_dom_sf"/>
</dbReference>
<dbReference type="OrthoDB" id="3064467at2759"/>
<organism evidence="1 2">
    <name type="scientific">Exidia glandulosa HHB12029</name>
    <dbReference type="NCBI Taxonomy" id="1314781"/>
    <lineage>
        <taxon>Eukaryota</taxon>
        <taxon>Fungi</taxon>
        <taxon>Dikarya</taxon>
        <taxon>Basidiomycota</taxon>
        <taxon>Agaricomycotina</taxon>
        <taxon>Agaricomycetes</taxon>
        <taxon>Auriculariales</taxon>
        <taxon>Exidiaceae</taxon>
        <taxon>Exidia</taxon>
    </lineage>
</organism>
<dbReference type="Proteomes" id="UP000077266">
    <property type="component" value="Unassembled WGS sequence"/>
</dbReference>
<dbReference type="AlphaFoldDB" id="A0A165CXY7"/>
<dbReference type="EMBL" id="KV426273">
    <property type="protein sequence ID" value="KZV83401.1"/>
    <property type="molecule type" value="Genomic_DNA"/>
</dbReference>
<evidence type="ECO:0000313" key="2">
    <source>
        <dbReference type="Proteomes" id="UP000077266"/>
    </source>
</evidence>
<name>A0A165CXY7_EXIGL</name>
<dbReference type="CDD" id="cd21037">
    <property type="entry name" value="MLKL_NTD"/>
    <property type="match status" value="1"/>
</dbReference>
<dbReference type="InParanoid" id="A0A165CXY7"/>
<dbReference type="GO" id="GO:0007166">
    <property type="term" value="P:cell surface receptor signaling pathway"/>
    <property type="evidence" value="ECO:0007669"/>
    <property type="project" value="InterPro"/>
</dbReference>
<gene>
    <name evidence="1" type="ORF">EXIGLDRAFT_842988</name>
</gene>
<dbReference type="Gene3D" id="1.20.930.20">
    <property type="entry name" value="Adaptor protein Cbl, N-terminal domain"/>
    <property type="match status" value="1"/>
</dbReference>
<sequence>MASAFAASVASQVAEAGGETLTHRLLETAQLVSNTADTMQVNRETAIALSRRIGELLVVVTTEFDLPSSTDEDSKWLQIRDEFEVVLREALQLLQDQQRLSYLSQLVYKDRNARAISDVTQHVTAMMDMFKLSAATELHRAASRAVVTAQERASVPLLENTARVTPSCARLPPCPQLYFGRTRETEAILNAISSNESSHIAILGAPGIGKTSIAIGSRERSSAKYRVEPFVQGA</sequence>
<dbReference type="InterPro" id="IPR027417">
    <property type="entry name" value="P-loop_NTPase"/>
</dbReference>